<dbReference type="Pfam" id="PF05721">
    <property type="entry name" value="PhyH"/>
    <property type="match status" value="1"/>
</dbReference>
<dbReference type="InterPro" id="IPR008775">
    <property type="entry name" value="Phytyl_CoA_dOase-like"/>
</dbReference>
<evidence type="ECO:0000313" key="13">
    <source>
        <dbReference type="EMBL" id="KAK6170268.1"/>
    </source>
</evidence>
<evidence type="ECO:0000256" key="1">
    <source>
        <dbReference type="ARBA" id="ARBA00001961"/>
    </source>
</evidence>
<evidence type="ECO:0000256" key="6">
    <source>
        <dbReference type="ARBA" id="ARBA00022896"/>
    </source>
</evidence>
<gene>
    <name evidence="13" type="ORF">SNE40_018698</name>
</gene>
<keyword evidence="14" id="KW-1185">Reference proteome</keyword>
<evidence type="ECO:0000256" key="11">
    <source>
        <dbReference type="ARBA" id="ARBA00034921"/>
    </source>
</evidence>
<evidence type="ECO:0000256" key="10">
    <source>
        <dbReference type="ARBA" id="ARBA00034809"/>
    </source>
</evidence>
<comment type="pathway">
    <text evidence="3">Lipid metabolism; fatty acid metabolism.</text>
</comment>
<dbReference type="GO" id="GO:0046872">
    <property type="term" value="F:metal ion binding"/>
    <property type="evidence" value="ECO:0007669"/>
    <property type="project" value="UniProtKB-KW"/>
</dbReference>
<comment type="caution">
    <text evidence="13">The sequence shown here is derived from an EMBL/GenBank/DDBJ whole genome shotgun (WGS) entry which is preliminary data.</text>
</comment>
<name>A0AAN8J7X6_PATCE</name>
<evidence type="ECO:0000256" key="9">
    <source>
        <dbReference type="ARBA" id="ARBA00023004"/>
    </source>
</evidence>
<evidence type="ECO:0000256" key="7">
    <source>
        <dbReference type="ARBA" id="ARBA00022964"/>
    </source>
</evidence>
<evidence type="ECO:0000256" key="8">
    <source>
        <dbReference type="ARBA" id="ARBA00023002"/>
    </source>
</evidence>
<dbReference type="PANTHER" id="PTHR21308:SF1">
    <property type="entry name" value="PHYTANOYL-COA DIOXYGENASE, PEROXISOMAL"/>
    <property type="match status" value="1"/>
</dbReference>
<dbReference type="GO" id="GO:0031418">
    <property type="term" value="F:L-ascorbic acid binding"/>
    <property type="evidence" value="ECO:0007669"/>
    <property type="project" value="UniProtKB-KW"/>
</dbReference>
<evidence type="ECO:0000256" key="2">
    <source>
        <dbReference type="ARBA" id="ARBA00001962"/>
    </source>
</evidence>
<proteinExistence type="inferred from homology"/>
<dbReference type="FunFam" id="2.60.120.620:FF:000012">
    <property type="entry name" value="Phytanoyl-CoA dioxygenase, peroxisomal"/>
    <property type="match status" value="1"/>
</dbReference>
<keyword evidence="6" id="KW-0847">Vitamin C</keyword>
<accession>A0AAN8J7X6</accession>
<evidence type="ECO:0000256" key="4">
    <source>
        <dbReference type="ARBA" id="ARBA00005830"/>
    </source>
</evidence>
<organism evidence="13 14">
    <name type="scientific">Patella caerulea</name>
    <name type="common">Rayed Mediterranean limpet</name>
    <dbReference type="NCBI Taxonomy" id="87958"/>
    <lineage>
        <taxon>Eukaryota</taxon>
        <taxon>Metazoa</taxon>
        <taxon>Spiralia</taxon>
        <taxon>Lophotrochozoa</taxon>
        <taxon>Mollusca</taxon>
        <taxon>Gastropoda</taxon>
        <taxon>Patellogastropoda</taxon>
        <taxon>Patelloidea</taxon>
        <taxon>Patellidae</taxon>
        <taxon>Patella</taxon>
    </lineage>
</organism>
<reference evidence="13 14" key="1">
    <citation type="submission" date="2024-01" db="EMBL/GenBank/DDBJ databases">
        <title>The genome of the rayed Mediterranean limpet Patella caerulea (Linnaeus, 1758).</title>
        <authorList>
            <person name="Anh-Thu Weber A."/>
            <person name="Halstead-Nussloch G."/>
        </authorList>
    </citation>
    <scope>NUCLEOTIDE SEQUENCE [LARGE SCALE GENOMIC DNA]</scope>
    <source>
        <strain evidence="13">AATW-2023a</strain>
        <tissue evidence="13">Whole specimen</tissue>
    </source>
</reference>
<dbReference type="Gene3D" id="2.60.120.620">
    <property type="entry name" value="q2cbj1_9rhob like domain"/>
    <property type="match status" value="1"/>
</dbReference>
<keyword evidence="8" id="KW-0560">Oxidoreductase</keyword>
<sequence>MARKYSPTLQWTNNEFEKSPSMDVIPATDEFNYTLQNNKLSYQQRKFYEDNGYLVIKNLVSPTKLGVYSDRFEKICRKEVTVPFLTVMKDIAVTTSEFIPGEKAIAKIQDFIHDEVLFDYCCLPELVEYVECFTGPEMEARHTMFINKPPDTGSKTSRHPMHQDLYYFPFRPANRIVCSWTAIVKVTKQNGCLVVAPGTHKGELLPHCYPDWDNGVNKMYHGIQNYDLSQPRIHLEMEPGDTVFFHPLLIHGSGVNRTPHFRKSISCHYASSNCYYIDVTGSAQETIANEVKQLVRKRLGNNEINVSFADVWKLRSREVKDKEKCISTTAIILHF</sequence>
<evidence type="ECO:0000256" key="3">
    <source>
        <dbReference type="ARBA" id="ARBA00004872"/>
    </source>
</evidence>
<dbReference type="InterPro" id="IPR047128">
    <property type="entry name" value="PhyH"/>
</dbReference>
<dbReference type="SUPFAM" id="SSF51197">
    <property type="entry name" value="Clavaminate synthase-like"/>
    <property type="match status" value="1"/>
</dbReference>
<dbReference type="GO" id="GO:0001561">
    <property type="term" value="P:fatty acid alpha-oxidation"/>
    <property type="evidence" value="ECO:0007669"/>
    <property type="project" value="InterPro"/>
</dbReference>
<keyword evidence="7" id="KW-0223">Dioxygenase</keyword>
<evidence type="ECO:0000256" key="5">
    <source>
        <dbReference type="ARBA" id="ARBA00022723"/>
    </source>
</evidence>
<keyword evidence="9" id="KW-0408">Iron</keyword>
<keyword evidence="5" id="KW-0479">Metal-binding</keyword>
<comment type="similarity">
    <text evidence="4">Belongs to the PhyH family.</text>
</comment>
<dbReference type="GO" id="GO:0048244">
    <property type="term" value="F:phytanoyl-CoA dioxygenase activity"/>
    <property type="evidence" value="ECO:0007669"/>
    <property type="project" value="UniProtKB-EC"/>
</dbReference>
<comment type="cofactor">
    <cofactor evidence="2">
        <name>Fe cation</name>
        <dbReference type="ChEBI" id="CHEBI:24875"/>
    </cofactor>
</comment>
<evidence type="ECO:0000313" key="14">
    <source>
        <dbReference type="Proteomes" id="UP001347796"/>
    </source>
</evidence>
<dbReference type="AlphaFoldDB" id="A0AAN8J7X6"/>
<dbReference type="GO" id="GO:0005777">
    <property type="term" value="C:peroxisome"/>
    <property type="evidence" value="ECO:0007669"/>
    <property type="project" value="UniProtKB-ARBA"/>
</dbReference>
<evidence type="ECO:0000256" key="12">
    <source>
        <dbReference type="ARBA" id="ARBA00034924"/>
    </source>
</evidence>
<protein>
    <recommendedName>
        <fullName evidence="10">phytanoyl-CoA dioxygenase</fullName>
        <ecNumber evidence="10">1.14.11.18</ecNumber>
    </recommendedName>
    <alternativeName>
        <fullName evidence="11">Phytanic acid oxidase</fullName>
    </alternativeName>
    <alternativeName>
        <fullName evidence="12">Phytanoyl-CoA alpha-hydroxylase</fullName>
    </alternativeName>
</protein>
<dbReference type="EMBL" id="JAZGQO010000014">
    <property type="protein sequence ID" value="KAK6170268.1"/>
    <property type="molecule type" value="Genomic_DNA"/>
</dbReference>
<dbReference type="Proteomes" id="UP001347796">
    <property type="component" value="Unassembled WGS sequence"/>
</dbReference>
<dbReference type="PANTHER" id="PTHR21308">
    <property type="entry name" value="PHYTANOYL-COA ALPHA-HYDROXYLASE"/>
    <property type="match status" value="1"/>
</dbReference>
<comment type="cofactor">
    <cofactor evidence="1">
        <name>L-ascorbate</name>
        <dbReference type="ChEBI" id="CHEBI:38290"/>
    </cofactor>
</comment>
<dbReference type="EC" id="1.14.11.18" evidence="10"/>